<keyword evidence="2" id="KW-1185">Reference proteome</keyword>
<evidence type="ECO:0000313" key="1">
    <source>
        <dbReference type="EMBL" id="TFK72612.1"/>
    </source>
</evidence>
<evidence type="ECO:0000313" key="2">
    <source>
        <dbReference type="Proteomes" id="UP000308600"/>
    </source>
</evidence>
<reference evidence="1 2" key="1">
    <citation type="journal article" date="2019" name="Nat. Ecol. Evol.">
        <title>Megaphylogeny resolves global patterns of mushroom evolution.</title>
        <authorList>
            <person name="Varga T."/>
            <person name="Krizsan K."/>
            <person name="Foldi C."/>
            <person name="Dima B."/>
            <person name="Sanchez-Garcia M."/>
            <person name="Sanchez-Ramirez S."/>
            <person name="Szollosi G.J."/>
            <person name="Szarkandi J.G."/>
            <person name="Papp V."/>
            <person name="Albert L."/>
            <person name="Andreopoulos W."/>
            <person name="Angelini C."/>
            <person name="Antonin V."/>
            <person name="Barry K.W."/>
            <person name="Bougher N.L."/>
            <person name="Buchanan P."/>
            <person name="Buyck B."/>
            <person name="Bense V."/>
            <person name="Catcheside P."/>
            <person name="Chovatia M."/>
            <person name="Cooper J."/>
            <person name="Damon W."/>
            <person name="Desjardin D."/>
            <person name="Finy P."/>
            <person name="Geml J."/>
            <person name="Haridas S."/>
            <person name="Hughes K."/>
            <person name="Justo A."/>
            <person name="Karasinski D."/>
            <person name="Kautmanova I."/>
            <person name="Kiss B."/>
            <person name="Kocsube S."/>
            <person name="Kotiranta H."/>
            <person name="LaButti K.M."/>
            <person name="Lechner B.E."/>
            <person name="Liimatainen K."/>
            <person name="Lipzen A."/>
            <person name="Lukacs Z."/>
            <person name="Mihaltcheva S."/>
            <person name="Morgado L.N."/>
            <person name="Niskanen T."/>
            <person name="Noordeloos M.E."/>
            <person name="Ohm R.A."/>
            <person name="Ortiz-Santana B."/>
            <person name="Ovrebo C."/>
            <person name="Racz N."/>
            <person name="Riley R."/>
            <person name="Savchenko A."/>
            <person name="Shiryaev A."/>
            <person name="Soop K."/>
            <person name="Spirin V."/>
            <person name="Szebenyi C."/>
            <person name="Tomsovsky M."/>
            <person name="Tulloss R.E."/>
            <person name="Uehling J."/>
            <person name="Grigoriev I.V."/>
            <person name="Vagvolgyi C."/>
            <person name="Papp T."/>
            <person name="Martin F.M."/>
            <person name="Miettinen O."/>
            <person name="Hibbett D.S."/>
            <person name="Nagy L.G."/>
        </authorList>
    </citation>
    <scope>NUCLEOTIDE SEQUENCE [LARGE SCALE GENOMIC DNA]</scope>
    <source>
        <strain evidence="1 2">NL-1719</strain>
    </source>
</reference>
<accession>A0ACD3B4L0</accession>
<name>A0ACD3B4L0_9AGAR</name>
<dbReference type="EMBL" id="ML208283">
    <property type="protein sequence ID" value="TFK72612.1"/>
    <property type="molecule type" value="Genomic_DNA"/>
</dbReference>
<organism evidence="1 2">
    <name type="scientific">Pluteus cervinus</name>
    <dbReference type="NCBI Taxonomy" id="181527"/>
    <lineage>
        <taxon>Eukaryota</taxon>
        <taxon>Fungi</taxon>
        <taxon>Dikarya</taxon>
        <taxon>Basidiomycota</taxon>
        <taxon>Agaricomycotina</taxon>
        <taxon>Agaricomycetes</taxon>
        <taxon>Agaricomycetidae</taxon>
        <taxon>Agaricales</taxon>
        <taxon>Pluteineae</taxon>
        <taxon>Pluteaceae</taxon>
        <taxon>Pluteus</taxon>
    </lineage>
</organism>
<proteinExistence type="predicted"/>
<protein>
    <submittedName>
        <fullName evidence="1">Uncharacterized protein</fullName>
    </submittedName>
</protein>
<sequence length="491" mass="55156">MPFSHWLMLYPKFNGSAGTLSFIPSNIMAKGTSDPPPRHSTRNKHPSSKQIAQENEKLQEQIRRQQAELAQLKRQQMKQKTKLHASDDEEEQSSDGFEPESEDEQVPGFTSSAVPLQTLGYAAETQPLRHVVPGNSSHLPHRVASSSPETPEPAAGNTNDELEEGTSTQHKRPHSPVDSPGLDDCDSPPPLKRPTLDTKLLSRPPRKQPPLNPGVNEALRPKTSDYGGTVKSIIQDTIRRYEANIVAVNAYPEEVTKSQWVVEFWAQACKKANDEYELTPRVHKLIESRASRIRSAMLNEPAGIRVLVHHHFLFDDNEKGDIEHNTKLHQELLREGTAFAYEDTKTMSGFMRNKIFIKELRWIFQGHNKHSLGLAFSHLFNPVSLPTLALLMTMTYFCIKEFETGTCIKKEFNEDSNWKDYQKYLGQLTDTWYNSGPETVKKYCATMSKKAGATVAQQAPNPSTMQISVASKERIAAELKEHSGDTDSDGG</sequence>
<gene>
    <name evidence="1" type="ORF">BDN72DRAFT_835892</name>
</gene>
<dbReference type="Proteomes" id="UP000308600">
    <property type="component" value="Unassembled WGS sequence"/>
</dbReference>